<evidence type="ECO:0000313" key="2">
    <source>
        <dbReference type="EMBL" id="QCT07702.1"/>
    </source>
</evidence>
<proteinExistence type="predicted"/>
<name>A0A4P8XY60_9FIRM</name>
<organism evidence="2 3">
    <name type="scientific">Ruminococcus bovis</name>
    <dbReference type="NCBI Taxonomy" id="2564099"/>
    <lineage>
        <taxon>Bacteria</taxon>
        <taxon>Bacillati</taxon>
        <taxon>Bacillota</taxon>
        <taxon>Clostridia</taxon>
        <taxon>Eubacteriales</taxon>
        <taxon>Oscillospiraceae</taxon>
        <taxon>Ruminococcus</taxon>
    </lineage>
</organism>
<feature type="domain" description="Putative Se/S carrier protein-like" evidence="1">
    <location>
        <begin position="12"/>
        <end position="77"/>
    </location>
</feature>
<dbReference type="Pfam" id="PF11823">
    <property type="entry name" value="Se_S_carrier"/>
    <property type="match status" value="1"/>
</dbReference>
<keyword evidence="3" id="KW-1185">Reference proteome</keyword>
<sequence length="79" mass="8852">MMYYGVILLKKYILLNSVSSALKSKEILDKHNIKCSVERTPKNNIARSCGYSLLVLGDVDKAKDILLKNKISVLGIVNR</sequence>
<dbReference type="InterPro" id="IPR021778">
    <property type="entry name" value="Se/S_carrier-like"/>
</dbReference>
<reference evidence="2 3" key="1">
    <citation type="submission" date="2019-04" db="EMBL/GenBank/DDBJ databases">
        <authorList>
            <person name="Embree M."/>
            <person name="Gaffney J.R."/>
        </authorList>
    </citation>
    <scope>NUCLEOTIDE SEQUENCE [LARGE SCALE GENOMIC DNA]</scope>
    <source>
        <strain evidence="2 3">JE7A12</strain>
    </source>
</reference>
<dbReference type="KEGG" id="ruj:E5Z56_10210"/>
<dbReference type="Proteomes" id="UP000301475">
    <property type="component" value="Chromosome"/>
</dbReference>
<accession>A0A4P8XY60</accession>
<evidence type="ECO:0000313" key="3">
    <source>
        <dbReference type="Proteomes" id="UP000301475"/>
    </source>
</evidence>
<dbReference type="EMBL" id="CP039381">
    <property type="protein sequence ID" value="QCT07702.1"/>
    <property type="molecule type" value="Genomic_DNA"/>
</dbReference>
<protein>
    <submittedName>
        <fullName evidence="2">DUF3343 domain-containing protein</fullName>
    </submittedName>
</protein>
<gene>
    <name evidence="2" type="ORF">E5Z56_10210</name>
</gene>
<evidence type="ECO:0000259" key="1">
    <source>
        <dbReference type="Pfam" id="PF11823"/>
    </source>
</evidence>
<dbReference type="AlphaFoldDB" id="A0A4P8XY60"/>